<evidence type="ECO:0000313" key="3">
    <source>
        <dbReference type="Proteomes" id="UP000030129"/>
    </source>
</evidence>
<dbReference type="Proteomes" id="UP000030129">
    <property type="component" value="Unassembled WGS sequence"/>
</dbReference>
<keyword evidence="3" id="KW-1185">Reference proteome</keyword>
<protein>
    <recommendedName>
        <fullName evidence="4">PsbP C-terminal domain-containing protein</fullName>
    </recommendedName>
</protein>
<dbReference type="EMBL" id="JRLV01000003">
    <property type="protein sequence ID" value="KGO83604.1"/>
    <property type="molecule type" value="Genomic_DNA"/>
</dbReference>
<evidence type="ECO:0000313" key="2">
    <source>
        <dbReference type="EMBL" id="KGO83604.1"/>
    </source>
</evidence>
<dbReference type="STRING" id="1406840.Q763_03300"/>
<comment type="caution">
    <text evidence="2">The sequence shown here is derived from an EMBL/GenBank/DDBJ whole genome shotgun (WGS) entry which is preliminary data.</text>
</comment>
<dbReference type="AlphaFoldDB" id="A0A0A2LUG4"/>
<feature type="signal peptide" evidence="1">
    <location>
        <begin position="1"/>
        <end position="19"/>
    </location>
</feature>
<reference evidence="2 3" key="1">
    <citation type="submission" date="2013-09" db="EMBL/GenBank/DDBJ databases">
        <authorList>
            <person name="Zeng Z."/>
            <person name="Chen C."/>
        </authorList>
    </citation>
    <scope>NUCLEOTIDE SEQUENCE [LARGE SCALE GENOMIC DNA]</scope>
    <source>
        <strain evidence="2 3">F44-8</strain>
    </source>
</reference>
<proteinExistence type="predicted"/>
<keyword evidence="1" id="KW-0732">Signal</keyword>
<gene>
    <name evidence="2" type="ORF">Q763_03300</name>
</gene>
<evidence type="ECO:0000256" key="1">
    <source>
        <dbReference type="SAM" id="SignalP"/>
    </source>
</evidence>
<organism evidence="2 3">
    <name type="scientific">Flavobacterium beibuense F44-8</name>
    <dbReference type="NCBI Taxonomy" id="1406840"/>
    <lineage>
        <taxon>Bacteria</taxon>
        <taxon>Pseudomonadati</taxon>
        <taxon>Bacteroidota</taxon>
        <taxon>Flavobacteriia</taxon>
        <taxon>Flavobacteriales</taxon>
        <taxon>Flavobacteriaceae</taxon>
        <taxon>Flavobacterium</taxon>
    </lineage>
</organism>
<feature type="chain" id="PRO_5001991312" description="PsbP C-terminal domain-containing protein" evidence="1">
    <location>
        <begin position="20"/>
        <end position="196"/>
    </location>
</feature>
<name>A0A0A2LUG4_9FLAO</name>
<evidence type="ECO:0008006" key="4">
    <source>
        <dbReference type="Google" id="ProtNLM"/>
    </source>
</evidence>
<accession>A0A0A2LUG4</accession>
<dbReference type="RefSeq" id="WP_035131124.1">
    <property type="nucleotide sequence ID" value="NZ_JRLV01000003.1"/>
</dbReference>
<sequence length="196" mass="22716">MKKIFTVSLIFLCLSSTFAQKIYHNKGFGITIEIPQTWWEDNRNGFPAEIELSKSERKKILDDSNSVFLTLFYDRETIKEGGNYIPKMQFNVASNYEKDFKVLLKATENNVKIQKKFQPDYKLVKKPKEVKIAGIKSIAYVATYSMMVNGKTTTIRSFTYVIPYNNYVFHLNFTDEINGKDRSKEFEAAVKTIKIG</sequence>